<evidence type="ECO:0000256" key="2">
    <source>
        <dbReference type="ARBA" id="ARBA00004726"/>
    </source>
</evidence>
<accession>A0A4V2UYA4</accession>
<dbReference type="FunFam" id="3.40.50.620:FF:000021">
    <property type="entry name" value="Riboflavin biosynthesis protein"/>
    <property type="match status" value="1"/>
</dbReference>
<protein>
    <recommendedName>
        <fullName evidence="15">Riboflavin biosynthesis protein</fullName>
    </recommendedName>
    <domain>
        <recommendedName>
            <fullName evidence="15">Riboflavin kinase</fullName>
            <ecNumber evidence="15">2.7.1.26</ecNumber>
        </recommendedName>
        <alternativeName>
            <fullName evidence="15">Flavokinase</fullName>
        </alternativeName>
    </domain>
    <domain>
        <recommendedName>
            <fullName evidence="15">FMN adenylyltransferase</fullName>
            <ecNumber evidence="15">2.7.7.2</ecNumber>
        </recommendedName>
        <alternativeName>
            <fullName evidence="15">FAD pyrophosphorylase</fullName>
        </alternativeName>
        <alternativeName>
            <fullName evidence="15">FAD synthase</fullName>
        </alternativeName>
    </domain>
</protein>
<evidence type="ECO:0000256" key="12">
    <source>
        <dbReference type="ARBA" id="ARBA00023268"/>
    </source>
</evidence>
<dbReference type="GO" id="GO:0006747">
    <property type="term" value="P:FAD biosynthetic process"/>
    <property type="evidence" value="ECO:0007669"/>
    <property type="project" value="UniProtKB-UniRule"/>
</dbReference>
<comment type="caution">
    <text evidence="17">The sequence shown here is derived from an EMBL/GenBank/DDBJ whole genome shotgun (WGS) entry which is preliminary data.</text>
</comment>
<sequence length="334" mass="35532">MASPAPLRPDLPMSCSVDPPDFPIVAGLAPLPPALLRPVLAIGNFDGVHRGHLAVIEAARRMARDLGRPAAALTFEPHPRSFFQPDRTLFRLTPGPRKLVHLARAGLDGAIVLPFDAALAAITAEDFLSDILIDHLGVTGIVVGFDFHFGRGRAGSPAFLAAEGARLGFPVAVVEPMRDEGDPISSTAIRNALAAGQVGHAAHMLGRAWSVDGTVVHGEKRGRLLGYPTANIVLPPGTELAFGIYAVRVHFDGAAHDGVASYGRRPTFDNGAALLEVHLFDFSGDLYGRTLEVAFHAYLRPELKFDSVDALIVQMDADSAAAREILAQPERFSG</sequence>
<dbReference type="EMBL" id="SMAI01000002">
    <property type="protein sequence ID" value="TCT06658.1"/>
    <property type="molecule type" value="Genomic_DNA"/>
</dbReference>
<dbReference type="UniPathway" id="UPA00276">
    <property type="reaction ID" value="UER00406"/>
</dbReference>
<evidence type="ECO:0000256" key="8">
    <source>
        <dbReference type="ARBA" id="ARBA00022741"/>
    </source>
</evidence>
<dbReference type="InterPro" id="IPR023468">
    <property type="entry name" value="Riboflavin_kinase"/>
</dbReference>
<evidence type="ECO:0000256" key="5">
    <source>
        <dbReference type="ARBA" id="ARBA00022643"/>
    </source>
</evidence>
<comment type="pathway">
    <text evidence="3 15">Cofactor biosynthesis; FMN biosynthesis; FMN from riboflavin (ATP route): step 1/1.</text>
</comment>
<keyword evidence="6 15" id="KW-0808">Transferase</keyword>
<evidence type="ECO:0000256" key="9">
    <source>
        <dbReference type="ARBA" id="ARBA00022777"/>
    </source>
</evidence>
<dbReference type="CDD" id="cd02064">
    <property type="entry name" value="FAD_synthetase_N"/>
    <property type="match status" value="1"/>
</dbReference>
<dbReference type="UniPathway" id="UPA00277">
    <property type="reaction ID" value="UER00407"/>
</dbReference>
<proteinExistence type="inferred from homology"/>
<evidence type="ECO:0000256" key="4">
    <source>
        <dbReference type="ARBA" id="ARBA00022630"/>
    </source>
</evidence>
<name>A0A4V2UYA4_9HYPH</name>
<gene>
    <name evidence="17" type="ORF">EDC64_102137</name>
</gene>
<comment type="pathway">
    <text evidence="2 15">Cofactor biosynthesis; FAD biosynthesis; FAD from FMN: step 1/1.</text>
</comment>
<feature type="domain" description="Riboflavin kinase" evidence="16">
    <location>
        <begin position="204"/>
        <end position="327"/>
    </location>
</feature>
<dbReference type="Proteomes" id="UP000294664">
    <property type="component" value="Unassembled WGS sequence"/>
</dbReference>
<dbReference type="NCBIfam" id="NF004160">
    <property type="entry name" value="PRK05627.1-3"/>
    <property type="match status" value="1"/>
</dbReference>
<dbReference type="GO" id="GO:0009231">
    <property type="term" value="P:riboflavin biosynthetic process"/>
    <property type="evidence" value="ECO:0007669"/>
    <property type="project" value="InterPro"/>
</dbReference>
<dbReference type="Gene3D" id="3.40.50.620">
    <property type="entry name" value="HUPs"/>
    <property type="match status" value="1"/>
</dbReference>
<dbReference type="InterPro" id="IPR015864">
    <property type="entry name" value="FAD_synthase"/>
</dbReference>
<comment type="function">
    <text evidence="1">Catalyzes the phosphorylation of riboflavin to FMN followed by the adenylation of FMN to FAD.</text>
</comment>
<keyword evidence="11 15" id="KW-0067">ATP-binding</keyword>
<evidence type="ECO:0000256" key="13">
    <source>
        <dbReference type="ARBA" id="ARBA00047880"/>
    </source>
</evidence>
<comment type="catalytic activity">
    <reaction evidence="14 15">
        <text>FMN + ATP + H(+) = FAD + diphosphate</text>
        <dbReference type="Rhea" id="RHEA:17237"/>
        <dbReference type="ChEBI" id="CHEBI:15378"/>
        <dbReference type="ChEBI" id="CHEBI:30616"/>
        <dbReference type="ChEBI" id="CHEBI:33019"/>
        <dbReference type="ChEBI" id="CHEBI:57692"/>
        <dbReference type="ChEBI" id="CHEBI:58210"/>
        <dbReference type="EC" id="2.7.7.2"/>
    </reaction>
</comment>
<dbReference type="NCBIfam" id="TIGR00083">
    <property type="entry name" value="ribF"/>
    <property type="match status" value="1"/>
</dbReference>
<evidence type="ECO:0000256" key="14">
    <source>
        <dbReference type="ARBA" id="ARBA00049494"/>
    </source>
</evidence>
<keyword evidence="9 15" id="KW-0418">Kinase</keyword>
<keyword evidence="10 15" id="KW-0274">FAD</keyword>
<evidence type="ECO:0000256" key="6">
    <source>
        <dbReference type="ARBA" id="ARBA00022679"/>
    </source>
</evidence>
<dbReference type="PANTHER" id="PTHR22749:SF6">
    <property type="entry name" value="RIBOFLAVIN KINASE"/>
    <property type="match status" value="1"/>
</dbReference>
<dbReference type="GO" id="GO:0003919">
    <property type="term" value="F:FMN adenylyltransferase activity"/>
    <property type="evidence" value="ECO:0007669"/>
    <property type="project" value="UniProtKB-UniRule"/>
</dbReference>
<evidence type="ECO:0000313" key="17">
    <source>
        <dbReference type="EMBL" id="TCT06658.1"/>
    </source>
</evidence>
<dbReference type="GO" id="GO:0009398">
    <property type="term" value="P:FMN biosynthetic process"/>
    <property type="evidence" value="ECO:0007669"/>
    <property type="project" value="UniProtKB-UniRule"/>
</dbReference>
<dbReference type="SUPFAM" id="SSF52374">
    <property type="entry name" value="Nucleotidylyl transferase"/>
    <property type="match status" value="1"/>
</dbReference>
<evidence type="ECO:0000256" key="11">
    <source>
        <dbReference type="ARBA" id="ARBA00022840"/>
    </source>
</evidence>
<evidence type="ECO:0000256" key="15">
    <source>
        <dbReference type="PIRNR" id="PIRNR004491"/>
    </source>
</evidence>
<evidence type="ECO:0000256" key="10">
    <source>
        <dbReference type="ARBA" id="ARBA00022827"/>
    </source>
</evidence>
<keyword evidence="5 15" id="KW-0288">FMN</keyword>
<keyword evidence="8 15" id="KW-0547">Nucleotide-binding</keyword>
<organism evidence="17 18">
    <name type="scientific">Aquabacter spiritensis</name>
    <dbReference type="NCBI Taxonomy" id="933073"/>
    <lineage>
        <taxon>Bacteria</taxon>
        <taxon>Pseudomonadati</taxon>
        <taxon>Pseudomonadota</taxon>
        <taxon>Alphaproteobacteria</taxon>
        <taxon>Hyphomicrobiales</taxon>
        <taxon>Xanthobacteraceae</taxon>
        <taxon>Aquabacter</taxon>
    </lineage>
</organism>
<comment type="catalytic activity">
    <reaction evidence="13 15">
        <text>riboflavin + ATP = FMN + ADP + H(+)</text>
        <dbReference type="Rhea" id="RHEA:14357"/>
        <dbReference type="ChEBI" id="CHEBI:15378"/>
        <dbReference type="ChEBI" id="CHEBI:30616"/>
        <dbReference type="ChEBI" id="CHEBI:57986"/>
        <dbReference type="ChEBI" id="CHEBI:58210"/>
        <dbReference type="ChEBI" id="CHEBI:456216"/>
        <dbReference type="EC" id="2.7.1.26"/>
    </reaction>
</comment>
<dbReference type="GO" id="GO:0005524">
    <property type="term" value="F:ATP binding"/>
    <property type="evidence" value="ECO:0007669"/>
    <property type="project" value="UniProtKB-UniRule"/>
</dbReference>
<dbReference type="EC" id="2.7.1.26" evidence="15"/>
<dbReference type="InterPro" id="IPR023465">
    <property type="entry name" value="Riboflavin_kinase_dom_sf"/>
</dbReference>
<evidence type="ECO:0000313" key="18">
    <source>
        <dbReference type="Proteomes" id="UP000294664"/>
    </source>
</evidence>
<dbReference type="FunFam" id="2.40.30.30:FF:000003">
    <property type="entry name" value="Riboflavin biosynthesis protein"/>
    <property type="match status" value="1"/>
</dbReference>
<keyword evidence="7 15" id="KW-0548">Nucleotidyltransferase</keyword>
<dbReference type="Gene3D" id="2.40.30.30">
    <property type="entry name" value="Riboflavin kinase-like"/>
    <property type="match status" value="1"/>
</dbReference>
<keyword evidence="4 15" id="KW-0285">Flavoprotein</keyword>
<dbReference type="InterPro" id="IPR002606">
    <property type="entry name" value="Riboflavin_kinase_bac"/>
</dbReference>
<dbReference type="PANTHER" id="PTHR22749">
    <property type="entry name" value="RIBOFLAVIN KINASE/FMN ADENYLYLTRANSFERASE"/>
    <property type="match status" value="1"/>
</dbReference>
<dbReference type="InterPro" id="IPR014729">
    <property type="entry name" value="Rossmann-like_a/b/a_fold"/>
</dbReference>
<dbReference type="EC" id="2.7.7.2" evidence="15"/>
<dbReference type="SUPFAM" id="SSF82114">
    <property type="entry name" value="Riboflavin kinase-like"/>
    <property type="match status" value="1"/>
</dbReference>
<reference evidence="17 18" key="1">
    <citation type="submission" date="2019-03" db="EMBL/GenBank/DDBJ databases">
        <title>Genomic Encyclopedia of Type Strains, Phase IV (KMG-IV): sequencing the most valuable type-strain genomes for metagenomic binning, comparative biology and taxonomic classification.</title>
        <authorList>
            <person name="Goeker M."/>
        </authorList>
    </citation>
    <scope>NUCLEOTIDE SEQUENCE [LARGE SCALE GENOMIC DNA]</scope>
    <source>
        <strain evidence="17 18">DSM 9035</strain>
    </source>
</reference>
<dbReference type="NCBIfam" id="NF004159">
    <property type="entry name" value="PRK05627.1-2"/>
    <property type="match status" value="1"/>
</dbReference>
<evidence type="ECO:0000256" key="1">
    <source>
        <dbReference type="ARBA" id="ARBA00002121"/>
    </source>
</evidence>
<dbReference type="AlphaFoldDB" id="A0A4V2UYA4"/>
<evidence type="ECO:0000256" key="7">
    <source>
        <dbReference type="ARBA" id="ARBA00022695"/>
    </source>
</evidence>
<evidence type="ECO:0000256" key="3">
    <source>
        <dbReference type="ARBA" id="ARBA00005201"/>
    </source>
</evidence>
<evidence type="ECO:0000259" key="16">
    <source>
        <dbReference type="SMART" id="SM00904"/>
    </source>
</evidence>
<keyword evidence="18" id="KW-1185">Reference proteome</keyword>
<comment type="similarity">
    <text evidence="15">Belongs to the ribF family.</text>
</comment>
<dbReference type="GO" id="GO:0008531">
    <property type="term" value="F:riboflavin kinase activity"/>
    <property type="evidence" value="ECO:0007669"/>
    <property type="project" value="UniProtKB-UniRule"/>
</dbReference>
<dbReference type="PIRSF" id="PIRSF004491">
    <property type="entry name" value="FAD_Synth"/>
    <property type="match status" value="1"/>
</dbReference>
<keyword evidence="12" id="KW-0511">Multifunctional enzyme</keyword>
<dbReference type="SMART" id="SM00904">
    <property type="entry name" value="Flavokinase"/>
    <property type="match status" value="1"/>
</dbReference>
<dbReference type="Pfam" id="PF06574">
    <property type="entry name" value="FAD_syn"/>
    <property type="match status" value="1"/>
</dbReference>
<dbReference type="InterPro" id="IPR015865">
    <property type="entry name" value="Riboflavin_kinase_bac/euk"/>
</dbReference>
<dbReference type="Pfam" id="PF01687">
    <property type="entry name" value="Flavokinase"/>
    <property type="match status" value="1"/>
</dbReference>